<organism evidence="2 3">
    <name type="scientific">Lactococcus cremoris subsp. cremoris TIFN3</name>
    <dbReference type="NCBI Taxonomy" id="1234873"/>
    <lineage>
        <taxon>Bacteria</taxon>
        <taxon>Bacillati</taxon>
        <taxon>Bacillota</taxon>
        <taxon>Bacilli</taxon>
        <taxon>Lactobacillales</taxon>
        <taxon>Streptococcaceae</taxon>
        <taxon>Lactococcus</taxon>
        <taxon>Lactococcus cremoris subsp. cremoris</taxon>
    </lineage>
</organism>
<feature type="domain" description="MobA/VirD2-like nuclease" evidence="1">
    <location>
        <begin position="26"/>
        <end position="161"/>
    </location>
</feature>
<sequence length="199" mass="23012">MTVIYMPKQSNGTVHSSKDLNQLIDYVMNPEKTNDFEYVSGQNILDIHSTCDEMLATRTMANALKNKPQKNEIFGYHFVQSFSPDDHLTPEQVHEIGLKTMKEYLGSSVEFIIATHTDKPHLHNHIVLNATDPLTLNKFHKNKNDLERLKEISDKISKEYGCKIIVRPEQKLGNSHKNYLVYLAKKFLPKKRLKTNLNF</sequence>
<reference evidence="2 3" key="1">
    <citation type="journal article" date="2013" name="ISME J.">
        <title>Multifactorial diversity sustains microbial community stability.</title>
        <authorList>
            <person name="Erkus O."/>
            <person name="de Jager V.C."/>
            <person name="Spus M."/>
            <person name="van Alen-Boerrigter I.J."/>
            <person name="van Rijswijck I.M."/>
            <person name="Hazelwood L."/>
            <person name="Janssen P.W."/>
            <person name="van Hijum S.A."/>
            <person name="Kleerebezem M."/>
            <person name="Smid E.J."/>
        </authorList>
    </citation>
    <scope>NUCLEOTIDE SEQUENCE [LARGE SCALE GENOMIC DNA]</scope>
    <source>
        <strain evidence="2 3">TIFN3</strain>
    </source>
</reference>
<dbReference type="EMBL" id="ATBE01000111">
    <property type="protein sequence ID" value="EQC95621.1"/>
    <property type="molecule type" value="Genomic_DNA"/>
</dbReference>
<protein>
    <recommendedName>
        <fullName evidence="1">MobA/VirD2-like nuclease domain-containing protein</fullName>
    </recommendedName>
</protein>
<comment type="caution">
    <text evidence="2">The sequence shown here is derived from an EMBL/GenBank/DDBJ whole genome shotgun (WGS) entry which is preliminary data.</text>
</comment>
<name>T0VI40_LACLC</name>
<evidence type="ECO:0000313" key="3">
    <source>
        <dbReference type="Proteomes" id="UP000015664"/>
    </source>
</evidence>
<dbReference type="PATRIC" id="fig|1234873.3.peg.791"/>
<dbReference type="InterPro" id="IPR005094">
    <property type="entry name" value="Endonuclease_MobA/VirD2"/>
</dbReference>
<dbReference type="Pfam" id="PF03432">
    <property type="entry name" value="Relaxase"/>
    <property type="match status" value="1"/>
</dbReference>
<evidence type="ECO:0000313" key="2">
    <source>
        <dbReference type="EMBL" id="EQC95621.1"/>
    </source>
</evidence>
<dbReference type="AlphaFoldDB" id="T0VI40"/>
<gene>
    <name evidence="2" type="ORF">LLT3_14020</name>
</gene>
<evidence type="ECO:0000259" key="1">
    <source>
        <dbReference type="Pfam" id="PF03432"/>
    </source>
</evidence>
<dbReference type="Proteomes" id="UP000015664">
    <property type="component" value="Unassembled WGS sequence"/>
</dbReference>
<accession>T0VI40</accession>
<proteinExistence type="predicted"/>